<proteinExistence type="inferred from homology"/>
<accession>A0A3B0M506</accession>
<reference evidence="4" key="1">
    <citation type="submission" date="2018-08" db="EMBL/GenBank/DDBJ databases">
        <authorList>
            <person name="Rodrigo-Torres L."/>
            <person name="Arahal R. D."/>
            <person name="Lucena T."/>
        </authorList>
    </citation>
    <scope>NUCLEOTIDE SEQUENCE [LARGE SCALE GENOMIC DNA]</scope>
    <source>
        <strain evidence="4">CECT 7235</strain>
    </source>
</reference>
<comment type="similarity">
    <text evidence="1">Belongs to the membrane fusion protein (MFP) (TC 8.A.1) family.</text>
</comment>
<dbReference type="NCBIfam" id="TIGR01730">
    <property type="entry name" value="RND_mfp"/>
    <property type="match status" value="1"/>
</dbReference>
<dbReference type="InterPro" id="IPR058792">
    <property type="entry name" value="Beta-barrel_RND_2"/>
</dbReference>
<dbReference type="Proteomes" id="UP000272908">
    <property type="component" value="Unassembled WGS sequence"/>
</dbReference>
<protein>
    <submittedName>
        <fullName evidence="3">Toluene efflux pump periplasmic linker protein TtgG</fullName>
    </submittedName>
</protein>
<feature type="domain" description="CusB-like beta-barrel" evidence="2">
    <location>
        <begin position="215"/>
        <end position="280"/>
    </location>
</feature>
<name>A0A3B0M506_9RHOB</name>
<dbReference type="InterPro" id="IPR006143">
    <property type="entry name" value="RND_pump_MFP"/>
</dbReference>
<keyword evidence="4" id="KW-1185">Reference proteome</keyword>
<dbReference type="RefSeq" id="WP_121093471.1">
    <property type="nucleotide sequence ID" value="NZ_UIHC01000006.1"/>
</dbReference>
<evidence type="ECO:0000313" key="4">
    <source>
        <dbReference type="Proteomes" id="UP000272908"/>
    </source>
</evidence>
<evidence type="ECO:0000256" key="1">
    <source>
        <dbReference type="ARBA" id="ARBA00009477"/>
    </source>
</evidence>
<evidence type="ECO:0000313" key="3">
    <source>
        <dbReference type="EMBL" id="SUZ31171.1"/>
    </source>
</evidence>
<dbReference type="PANTHER" id="PTHR30469:SF29">
    <property type="entry name" value="BLR2860 PROTEIN"/>
    <property type="match status" value="1"/>
</dbReference>
<evidence type="ECO:0000259" key="2">
    <source>
        <dbReference type="Pfam" id="PF25954"/>
    </source>
</evidence>
<dbReference type="SUPFAM" id="SSF111369">
    <property type="entry name" value="HlyD-like secretion proteins"/>
    <property type="match status" value="1"/>
</dbReference>
<dbReference type="OrthoDB" id="9806939at2"/>
<dbReference type="AlphaFoldDB" id="A0A3B0M506"/>
<organism evidence="3 4">
    <name type="scientific">Roseinatronobacter ekhonensis</name>
    <dbReference type="NCBI Taxonomy" id="254356"/>
    <lineage>
        <taxon>Bacteria</taxon>
        <taxon>Pseudomonadati</taxon>
        <taxon>Pseudomonadota</taxon>
        <taxon>Alphaproteobacteria</taxon>
        <taxon>Rhodobacterales</taxon>
        <taxon>Paracoccaceae</taxon>
        <taxon>Roseinatronobacter</taxon>
    </lineage>
</organism>
<dbReference type="EMBL" id="UIHC01000006">
    <property type="protein sequence ID" value="SUZ31171.1"/>
    <property type="molecule type" value="Genomic_DNA"/>
</dbReference>
<dbReference type="Gene3D" id="2.40.50.100">
    <property type="match status" value="1"/>
</dbReference>
<dbReference type="GO" id="GO:0015562">
    <property type="term" value="F:efflux transmembrane transporter activity"/>
    <property type="evidence" value="ECO:0007669"/>
    <property type="project" value="TreeGrafter"/>
</dbReference>
<sequence>MRIFPLITALTVIAMVYMLVMERSALLSFAGVVTEASAQTEDEGAQPRVKVVAMRSVAQSVDSSVILRGRTEAPRSVEVRAETSGLIISEPLRRGASVEAGDPLCEVAPGVRRAALDEARARLAEAEINFRAAEGLREGGFAPETRVASAKAALQAAQAGLDRAVEDMARLVMHAPFDGLLETDTAELGSLLQPGALCATLIQLDPMKMVGFATELQVARLSEGARAGARLAGGREVFGQVSFIARSADPQTRTFRVEVTVPNPDNSIRDGQSADIMIEADGREGHLIPASALTLNDAGALGLRLVDDAGHVTFSPATVLRDTDDGIWLAGLPEEIGAIIVGQEFTREGAMVDVTWRDGQDAPEGAAQ</sequence>
<dbReference type="Pfam" id="PF25954">
    <property type="entry name" value="Beta-barrel_RND_2"/>
    <property type="match status" value="1"/>
</dbReference>
<dbReference type="Gene3D" id="1.10.287.470">
    <property type="entry name" value="Helix hairpin bin"/>
    <property type="match status" value="1"/>
</dbReference>
<dbReference type="PANTHER" id="PTHR30469">
    <property type="entry name" value="MULTIDRUG RESISTANCE PROTEIN MDTA"/>
    <property type="match status" value="1"/>
</dbReference>
<dbReference type="GO" id="GO:1990281">
    <property type="term" value="C:efflux pump complex"/>
    <property type="evidence" value="ECO:0007669"/>
    <property type="project" value="TreeGrafter"/>
</dbReference>
<gene>
    <name evidence="3" type="primary">ttgG</name>
    <name evidence="3" type="ORF">ROE7235_00907</name>
</gene>
<dbReference type="Gene3D" id="2.40.30.170">
    <property type="match status" value="1"/>
</dbReference>